<proteinExistence type="predicted"/>
<dbReference type="Gene3D" id="3.40.50.620">
    <property type="entry name" value="HUPs"/>
    <property type="match status" value="1"/>
</dbReference>
<accession>A0A9D4Z3Z4</accession>
<evidence type="ECO:0000313" key="3">
    <source>
        <dbReference type="Proteomes" id="UP000886520"/>
    </source>
</evidence>
<sequence>MEQNDHHHQHAHDGHHDGGRSILVAVDHSLHSKHAFDWVVSHLCRPHDTLHLLHVLPDSPNDKSFNTAEGSPRAVFESTSALMERFAVEAYETAMVKTEVLILTGGEVGKAIVQEARRISPIAVVIGKNSRGFLKSVLHGSISEYCSHHCPCPLVLVPPKESCDQSNAT</sequence>
<protein>
    <recommendedName>
        <fullName evidence="1">UspA domain-containing protein</fullName>
    </recommendedName>
</protein>
<dbReference type="PANTHER" id="PTHR47583">
    <property type="entry name" value="ADENINE NUCLEOTIDE ALPHA HYDROLASES-LIKE SUPERFAMILY PROTEIN"/>
    <property type="match status" value="1"/>
</dbReference>
<dbReference type="InterPro" id="IPR006016">
    <property type="entry name" value="UspA"/>
</dbReference>
<dbReference type="PRINTS" id="PR01438">
    <property type="entry name" value="UNVRSLSTRESS"/>
</dbReference>
<dbReference type="Pfam" id="PF00582">
    <property type="entry name" value="Usp"/>
    <property type="match status" value="1"/>
</dbReference>
<evidence type="ECO:0000313" key="2">
    <source>
        <dbReference type="EMBL" id="KAI5060384.1"/>
    </source>
</evidence>
<dbReference type="AlphaFoldDB" id="A0A9D4Z3Z4"/>
<keyword evidence="3" id="KW-1185">Reference proteome</keyword>
<dbReference type="SUPFAM" id="SSF52402">
    <property type="entry name" value="Adenine nucleotide alpha hydrolases-like"/>
    <property type="match status" value="1"/>
</dbReference>
<dbReference type="EMBL" id="JABFUD020000024">
    <property type="protein sequence ID" value="KAI5060384.1"/>
    <property type="molecule type" value="Genomic_DNA"/>
</dbReference>
<dbReference type="InterPro" id="IPR006015">
    <property type="entry name" value="Universal_stress_UspA"/>
</dbReference>
<feature type="domain" description="UspA" evidence="1">
    <location>
        <begin position="20"/>
        <end position="158"/>
    </location>
</feature>
<dbReference type="OrthoDB" id="843225at2759"/>
<gene>
    <name evidence="2" type="ORF">GOP47_0024804</name>
</gene>
<dbReference type="CDD" id="cd23659">
    <property type="entry name" value="USP_At3g01520-like"/>
    <property type="match status" value="1"/>
</dbReference>
<dbReference type="Proteomes" id="UP000886520">
    <property type="component" value="Chromosome 24"/>
</dbReference>
<organism evidence="2 3">
    <name type="scientific">Adiantum capillus-veneris</name>
    <name type="common">Maidenhair fern</name>
    <dbReference type="NCBI Taxonomy" id="13818"/>
    <lineage>
        <taxon>Eukaryota</taxon>
        <taxon>Viridiplantae</taxon>
        <taxon>Streptophyta</taxon>
        <taxon>Embryophyta</taxon>
        <taxon>Tracheophyta</taxon>
        <taxon>Polypodiopsida</taxon>
        <taxon>Polypodiidae</taxon>
        <taxon>Polypodiales</taxon>
        <taxon>Pteridineae</taxon>
        <taxon>Pteridaceae</taxon>
        <taxon>Vittarioideae</taxon>
        <taxon>Adiantum</taxon>
    </lineage>
</organism>
<evidence type="ECO:0000259" key="1">
    <source>
        <dbReference type="Pfam" id="PF00582"/>
    </source>
</evidence>
<dbReference type="InterPro" id="IPR014729">
    <property type="entry name" value="Rossmann-like_a/b/a_fold"/>
</dbReference>
<comment type="caution">
    <text evidence="2">The sequence shown here is derived from an EMBL/GenBank/DDBJ whole genome shotgun (WGS) entry which is preliminary data.</text>
</comment>
<dbReference type="PANTHER" id="PTHR47583:SF1">
    <property type="entry name" value="ADENINE NUCLEOTIDE ALPHA HYDROLASES-LIKE SUPERFAMILY PROTEIN"/>
    <property type="match status" value="1"/>
</dbReference>
<name>A0A9D4Z3Z4_ADICA</name>
<reference evidence="2" key="1">
    <citation type="submission" date="2021-01" db="EMBL/GenBank/DDBJ databases">
        <title>Adiantum capillus-veneris genome.</title>
        <authorList>
            <person name="Fang Y."/>
            <person name="Liao Q."/>
        </authorList>
    </citation>
    <scope>NUCLEOTIDE SEQUENCE</scope>
    <source>
        <strain evidence="2">H3</strain>
        <tissue evidence="2">Leaf</tissue>
    </source>
</reference>